<reference evidence="3 4" key="1">
    <citation type="journal article" date="2013" name="ISME J.">
        <title>A metabolic model for members of the genus Tetrasphaera involved in enhanced biological phosphorus removal.</title>
        <authorList>
            <person name="Kristiansen R."/>
            <person name="Nguyen H.T.T."/>
            <person name="Saunders A.M."/>
            <person name="Nielsen J.L."/>
            <person name="Wimmer R."/>
            <person name="Le V.Q."/>
            <person name="McIlroy S.J."/>
            <person name="Petrovski S."/>
            <person name="Seviour R.J."/>
            <person name="Calteau A."/>
            <person name="Nielsen K.L."/>
            <person name="Nielsen P.H."/>
        </authorList>
    </citation>
    <scope>NUCLEOTIDE SEQUENCE [LARGE SCALE GENOMIC DNA]</scope>
    <source>
        <strain evidence="3 4">Ben 74</strain>
    </source>
</reference>
<name>A0A077M8P2_9MICO</name>
<keyword evidence="4" id="KW-1185">Reference proteome</keyword>
<dbReference type="AlphaFoldDB" id="A0A077M8P2"/>
<dbReference type="Proteomes" id="UP000035720">
    <property type="component" value="Unassembled WGS sequence"/>
</dbReference>
<comment type="caution">
    <text evidence="3">The sequence shown here is derived from an EMBL/GenBank/DDBJ whole genome shotgun (WGS) entry which is preliminary data.</text>
</comment>
<dbReference type="InterPro" id="IPR038740">
    <property type="entry name" value="BioF2-like_GNAT_dom"/>
</dbReference>
<feature type="region of interest" description="Disordered" evidence="1">
    <location>
        <begin position="343"/>
        <end position="385"/>
    </location>
</feature>
<feature type="compositionally biased region" description="Low complexity" evidence="1">
    <location>
        <begin position="358"/>
        <end position="385"/>
    </location>
</feature>
<feature type="compositionally biased region" description="Pro residues" evidence="1">
    <location>
        <begin position="347"/>
        <end position="357"/>
    </location>
</feature>
<proteinExistence type="predicted"/>
<feature type="region of interest" description="Disordered" evidence="1">
    <location>
        <begin position="588"/>
        <end position="607"/>
    </location>
</feature>
<dbReference type="Pfam" id="PF13480">
    <property type="entry name" value="Acetyltransf_6"/>
    <property type="match status" value="1"/>
</dbReference>
<evidence type="ECO:0000259" key="2">
    <source>
        <dbReference type="Pfam" id="PF13480"/>
    </source>
</evidence>
<dbReference type="EMBL" id="CAJC01000058">
    <property type="protein sequence ID" value="CCI52240.1"/>
    <property type="molecule type" value="Genomic_DNA"/>
</dbReference>
<evidence type="ECO:0000313" key="3">
    <source>
        <dbReference type="EMBL" id="CCI52240.1"/>
    </source>
</evidence>
<organism evidence="3 4">
    <name type="scientific">Nostocoides jenkinsii Ben 74</name>
    <dbReference type="NCBI Taxonomy" id="1193518"/>
    <lineage>
        <taxon>Bacteria</taxon>
        <taxon>Bacillati</taxon>
        <taxon>Actinomycetota</taxon>
        <taxon>Actinomycetes</taxon>
        <taxon>Micrococcales</taxon>
        <taxon>Intrasporangiaceae</taxon>
        <taxon>Nostocoides</taxon>
    </lineage>
</organism>
<evidence type="ECO:0000256" key="1">
    <source>
        <dbReference type="SAM" id="MobiDB-lite"/>
    </source>
</evidence>
<sequence>MDVDIVRDTAALDALSADWTRLDAADPGAEFYTRFPVVRAWWAAFGEDAAYDLEVVVARHNGAVVGILPLARQRISVRRQPRTQLRFASHGDWMGAILDPCLNPRTVCRALLAALDADPSWDILSLDNLRAGSALAATALATDRWNPHLTHRVEHPWIDLAGVAGLAAFEAAGRVPDKTRKYRGRLLRDHDVRFVVRAGDDVDMLDRLGRLHQREKDHLIADQGRTERHSWFESAQRLAHYRGIFATPGAVVTFGYERPDGELVAARSAFRHGRTLLSWTSTYHPDLRDYRLGKVLQYDILGHVLAAGEVDVFDFGAGRYPWKFEWTDRFTSSYRLRVEREVASASPTPPASPPTPVATPTSPLTTAATKEPATTPAAPAPGGLLQRLRRRGGRTALCLGNTVRRGLGGGEVWYVVRPGDELIAYGPLLESRHPDLRLVHLSCAATAPQREVVNDEVRDPLNPSNLAAAVVAELTAAAEALGVTPERIIADPTLAPSLSSRRRLVRRAMAAYPAARHRIPPAAAPELAELIRTEAHRLGVAVVTTPAPAPGTTTELGPTGWAVAAAYRHWDPDSGRYAVHRANVSRHLAERGAGPVSPSSPASPSSP</sequence>
<dbReference type="OrthoDB" id="1754135at2"/>
<protein>
    <recommendedName>
        <fullName evidence="2">BioF2-like acetyltransferase domain-containing protein</fullName>
    </recommendedName>
</protein>
<evidence type="ECO:0000313" key="4">
    <source>
        <dbReference type="Proteomes" id="UP000035720"/>
    </source>
</evidence>
<accession>A0A077M8P2</accession>
<dbReference type="RefSeq" id="WP_048548349.1">
    <property type="nucleotide sequence ID" value="NZ_HF571038.1"/>
</dbReference>
<gene>
    <name evidence="3" type="ORF">BN13_1500019</name>
</gene>
<feature type="compositionally biased region" description="Low complexity" evidence="1">
    <location>
        <begin position="595"/>
        <end position="607"/>
    </location>
</feature>
<dbReference type="InterPro" id="IPR016181">
    <property type="entry name" value="Acyl_CoA_acyltransferase"/>
</dbReference>
<feature type="domain" description="BioF2-like acetyltransferase" evidence="2">
    <location>
        <begin position="179"/>
        <end position="323"/>
    </location>
</feature>
<dbReference type="SUPFAM" id="SSF55729">
    <property type="entry name" value="Acyl-CoA N-acyltransferases (Nat)"/>
    <property type="match status" value="1"/>
</dbReference>